<protein>
    <recommendedName>
        <fullName evidence="3">Lipoprotein</fullName>
    </recommendedName>
</protein>
<name>A0A842HT17_9BURK</name>
<accession>A0A842HT17</accession>
<organism evidence="1 2">
    <name type="scientific">Pusillimonas minor</name>
    <dbReference type="NCBI Taxonomy" id="2697024"/>
    <lineage>
        <taxon>Bacteria</taxon>
        <taxon>Pseudomonadati</taxon>
        <taxon>Pseudomonadota</taxon>
        <taxon>Betaproteobacteria</taxon>
        <taxon>Burkholderiales</taxon>
        <taxon>Alcaligenaceae</taxon>
        <taxon>Pusillimonas</taxon>
    </lineage>
</organism>
<sequence length="164" mass="17631">MRRLHINRVAGGSAVVGLAVLLAACAPIGQQRSQAPAPLPQCQAAAAGQAMVGNWLGTRKSPGIAGELKVWIQLGPDGKMAYGEQLQRRGKPPQSLSEEGCWRLEGQTLVLQTLRSNGAEVETDDPIYTNNYTVGAQSGRQLRLRAPDGDITLGRMPNDYRLPF</sequence>
<dbReference type="EMBL" id="JACJUU010000012">
    <property type="protein sequence ID" value="MBC2770788.1"/>
    <property type="molecule type" value="Genomic_DNA"/>
</dbReference>
<evidence type="ECO:0008006" key="3">
    <source>
        <dbReference type="Google" id="ProtNLM"/>
    </source>
</evidence>
<gene>
    <name evidence="1" type="ORF">GTU67_12800</name>
</gene>
<reference evidence="1 2" key="1">
    <citation type="submission" date="2020-08" db="EMBL/GenBank/DDBJ databases">
        <title>Paraeoetvoesia sp. YC-7-48 draft genome sequence.</title>
        <authorList>
            <person name="Yao L."/>
        </authorList>
    </citation>
    <scope>NUCLEOTIDE SEQUENCE [LARGE SCALE GENOMIC DNA]</scope>
    <source>
        <strain evidence="2">YC-7-48</strain>
    </source>
</reference>
<dbReference type="RefSeq" id="WP_185780456.1">
    <property type="nucleotide sequence ID" value="NZ_JACJUU010000012.1"/>
</dbReference>
<proteinExistence type="predicted"/>
<comment type="caution">
    <text evidence="1">The sequence shown here is derived from an EMBL/GenBank/DDBJ whole genome shotgun (WGS) entry which is preliminary data.</text>
</comment>
<dbReference type="Proteomes" id="UP000545386">
    <property type="component" value="Unassembled WGS sequence"/>
</dbReference>
<dbReference type="AlphaFoldDB" id="A0A842HT17"/>
<keyword evidence="2" id="KW-1185">Reference proteome</keyword>
<evidence type="ECO:0000313" key="2">
    <source>
        <dbReference type="Proteomes" id="UP000545386"/>
    </source>
</evidence>
<evidence type="ECO:0000313" key="1">
    <source>
        <dbReference type="EMBL" id="MBC2770788.1"/>
    </source>
</evidence>
<dbReference type="PROSITE" id="PS51257">
    <property type="entry name" value="PROKAR_LIPOPROTEIN"/>
    <property type="match status" value="1"/>
</dbReference>